<evidence type="ECO:0000313" key="1">
    <source>
        <dbReference type="EMBL" id="PWD49817.1"/>
    </source>
</evidence>
<dbReference type="EMBL" id="PYHR01000002">
    <property type="protein sequence ID" value="PWD49817.1"/>
    <property type="molecule type" value="Genomic_DNA"/>
</dbReference>
<name>A0A2U1ZS55_9MICO</name>
<keyword evidence="2" id="KW-1185">Reference proteome</keyword>
<evidence type="ECO:0000313" key="2">
    <source>
        <dbReference type="Proteomes" id="UP000245166"/>
    </source>
</evidence>
<dbReference type="Proteomes" id="UP000245166">
    <property type="component" value="Unassembled WGS sequence"/>
</dbReference>
<dbReference type="AlphaFoldDB" id="A0A2U1ZS55"/>
<reference evidence="1 2" key="1">
    <citation type="submission" date="2018-03" db="EMBL/GenBank/DDBJ databases">
        <title>Genome assembly of novel Miniimonas species PCH200.</title>
        <authorList>
            <person name="Thakur V."/>
            <person name="Kumar V."/>
            <person name="Singh D."/>
        </authorList>
    </citation>
    <scope>NUCLEOTIDE SEQUENCE [LARGE SCALE GENOMIC DNA]</scope>
    <source>
        <strain evidence="1 2">PCH200</strain>
    </source>
</reference>
<evidence type="ECO:0008006" key="3">
    <source>
        <dbReference type="Google" id="ProtNLM"/>
    </source>
</evidence>
<accession>A0A2U1ZS55</accession>
<gene>
    <name evidence="1" type="ORF">C8046_03025</name>
</gene>
<comment type="caution">
    <text evidence="1">The sequence shown here is derived from an EMBL/GenBank/DDBJ whole genome shotgun (WGS) entry which is preliminary data.</text>
</comment>
<organism evidence="1 2">
    <name type="scientific">Serinibacter arcticus</name>
    <dbReference type="NCBI Taxonomy" id="1655435"/>
    <lineage>
        <taxon>Bacteria</taxon>
        <taxon>Bacillati</taxon>
        <taxon>Actinomycetota</taxon>
        <taxon>Actinomycetes</taxon>
        <taxon>Micrococcales</taxon>
        <taxon>Beutenbergiaceae</taxon>
        <taxon>Serinibacter</taxon>
    </lineage>
</organism>
<proteinExistence type="predicted"/>
<protein>
    <recommendedName>
        <fullName evidence="3">DUF732 domain-containing protein</fullName>
    </recommendedName>
</protein>
<sequence>MIDLRCDHLAMHLFTCAWKLGWLDDGGAYDSGMKRTATGLTAILSFLLVASCSAERTFSSESQEAFTLATEDLLPEWKENGRLELGMSTCRSIDLFLENSDFSPGLLDTTDAELHELHRAAVTHLCPEYVDTVSS</sequence>
<dbReference type="RefSeq" id="WP_109228200.1">
    <property type="nucleotide sequence ID" value="NZ_PYHR01000002.1"/>
</dbReference>